<comment type="caution">
    <text evidence="5">The sequence shown here is derived from an EMBL/GenBank/DDBJ whole genome shotgun (WGS) entry which is preliminary data.</text>
</comment>
<protein>
    <submittedName>
        <fullName evidence="5">GntR family transcriptional regulator</fullName>
    </submittedName>
</protein>
<sequence length="123" mass="14190">MHDPNFDQTRPIYLQLMEDIMSRAVRGELKPGDKIPSARDFAQEKLVNPNTVVRAYQELERVGFIQTRRGLGSFITEDYSRIQEAREDLASQAIERLLQELRKLGMDNQAIENLVQKKLETSA</sequence>
<dbReference type="InterPro" id="IPR036390">
    <property type="entry name" value="WH_DNA-bd_sf"/>
</dbReference>
<feature type="domain" description="HTH gntR-type" evidence="4">
    <location>
        <begin position="10"/>
        <end position="78"/>
    </location>
</feature>
<evidence type="ECO:0000256" key="1">
    <source>
        <dbReference type="ARBA" id="ARBA00023015"/>
    </source>
</evidence>
<keyword evidence="2" id="KW-0238">DNA-binding</keyword>
<reference evidence="6" key="1">
    <citation type="journal article" date="2019" name="Int. J. Syst. Evol. Microbiol.">
        <title>The Global Catalogue of Microorganisms (GCM) 10K type strain sequencing project: providing services to taxonomists for standard genome sequencing and annotation.</title>
        <authorList>
            <consortium name="The Broad Institute Genomics Platform"/>
            <consortium name="The Broad Institute Genome Sequencing Center for Infectious Disease"/>
            <person name="Wu L."/>
            <person name="Ma J."/>
        </authorList>
    </citation>
    <scope>NUCLEOTIDE SEQUENCE [LARGE SCALE GENOMIC DNA]</scope>
    <source>
        <strain evidence="6">JCM 14370</strain>
    </source>
</reference>
<keyword evidence="1" id="KW-0805">Transcription regulation</keyword>
<keyword evidence="3" id="KW-0804">Transcription</keyword>
<dbReference type="EMBL" id="BMOD01000008">
    <property type="protein sequence ID" value="GGJ37828.1"/>
    <property type="molecule type" value="Genomic_DNA"/>
</dbReference>
<dbReference type="SMART" id="SM00345">
    <property type="entry name" value="HTH_GNTR"/>
    <property type="match status" value="1"/>
</dbReference>
<dbReference type="InterPro" id="IPR036388">
    <property type="entry name" value="WH-like_DNA-bd_sf"/>
</dbReference>
<dbReference type="PANTHER" id="PTHR38445:SF6">
    <property type="entry name" value="GNTR-FAMILY TRANSCRIPTIONAL REGULATOR"/>
    <property type="match status" value="1"/>
</dbReference>
<dbReference type="PANTHER" id="PTHR38445">
    <property type="entry name" value="HTH-TYPE TRANSCRIPTIONAL REPRESSOR YTRA"/>
    <property type="match status" value="1"/>
</dbReference>
<gene>
    <name evidence="5" type="ORF">GCM10008938_24930</name>
</gene>
<dbReference type="Gene3D" id="1.10.10.10">
    <property type="entry name" value="Winged helix-like DNA-binding domain superfamily/Winged helix DNA-binding domain"/>
    <property type="match status" value="1"/>
</dbReference>
<organism evidence="5 6">
    <name type="scientific">Deinococcus roseus</name>
    <dbReference type="NCBI Taxonomy" id="392414"/>
    <lineage>
        <taxon>Bacteria</taxon>
        <taxon>Thermotogati</taxon>
        <taxon>Deinococcota</taxon>
        <taxon>Deinococci</taxon>
        <taxon>Deinococcales</taxon>
        <taxon>Deinococcaceae</taxon>
        <taxon>Deinococcus</taxon>
    </lineage>
</organism>
<dbReference type="InterPro" id="IPR000524">
    <property type="entry name" value="Tscrpt_reg_HTH_GntR"/>
</dbReference>
<evidence type="ECO:0000313" key="6">
    <source>
        <dbReference type="Proteomes" id="UP000632222"/>
    </source>
</evidence>
<evidence type="ECO:0000313" key="5">
    <source>
        <dbReference type="EMBL" id="GGJ37828.1"/>
    </source>
</evidence>
<evidence type="ECO:0000259" key="4">
    <source>
        <dbReference type="PROSITE" id="PS50949"/>
    </source>
</evidence>
<dbReference type="Pfam" id="PF00392">
    <property type="entry name" value="GntR"/>
    <property type="match status" value="1"/>
</dbReference>
<proteinExistence type="predicted"/>
<dbReference type="CDD" id="cd07377">
    <property type="entry name" value="WHTH_GntR"/>
    <property type="match status" value="1"/>
</dbReference>
<name>A0ABQ2D060_9DEIO</name>
<evidence type="ECO:0000256" key="2">
    <source>
        <dbReference type="ARBA" id="ARBA00023125"/>
    </source>
</evidence>
<dbReference type="RefSeq" id="WP_189003018.1">
    <property type="nucleotide sequence ID" value="NZ_BMOD01000008.1"/>
</dbReference>
<dbReference type="SUPFAM" id="SSF46785">
    <property type="entry name" value="Winged helix' DNA-binding domain"/>
    <property type="match status" value="1"/>
</dbReference>
<accession>A0ABQ2D060</accession>
<dbReference type="PROSITE" id="PS50949">
    <property type="entry name" value="HTH_GNTR"/>
    <property type="match status" value="1"/>
</dbReference>
<dbReference type="Proteomes" id="UP000632222">
    <property type="component" value="Unassembled WGS sequence"/>
</dbReference>
<evidence type="ECO:0000256" key="3">
    <source>
        <dbReference type="ARBA" id="ARBA00023163"/>
    </source>
</evidence>
<keyword evidence="6" id="KW-1185">Reference proteome</keyword>